<dbReference type="InterPro" id="IPR014756">
    <property type="entry name" value="Ig_E-set"/>
</dbReference>
<dbReference type="Gene3D" id="6.10.250.540">
    <property type="match status" value="1"/>
</dbReference>
<dbReference type="GO" id="GO:0005667">
    <property type="term" value="C:transcription regulator complex"/>
    <property type="evidence" value="ECO:0007669"/>
    <property type="project" value="InterPro"/>
</dbReference>
<dbReference type="SMART" id="SM01372">
    <property type="entry name" value="E2F_TDP"/>
    <property type="match status" value="1"/>
</dbReference>
<dbReference type="Gene3D" id="1.10.10.10">
    <property type="entry name" value="Winged helix-like DNA-binding domain superfamily/Winged helix DNA-binding domain"/>
    <property type="match status" value="1"/>
</dbReference>
<evidence type="ECO:0000256" key="1">
    <source>
        <dbReference type="ARBA" id="ARBA00010940"/>
    </source>
</evidence>
<keyword evidence="4 5" id="KW-0804">Transcription</keyword>
<comment type="caution">
    <text evidence="9">The sequence shown here is derived from an EMBL/GenBank/DDBJ whole genome shotgun (WGS) entry which is preliminary data.</text>
</comment>
<dbReference type="Gene3D" id="3.90.260.10">
    <property type="entry name" value="Transglutaminase-like"/>
    <property type="match status" value="1"/>
</dbReference>
<keyword evidence="3 5" id="KW-0238">DNA-binding</keyword>
<comment type="subcellular location">
    <subcellularLocation>
        <location evidence="5">Nucleus</location>
    </subcellularLocation>
</comment>
<dbReference type="SMART" id="SM00460">
    <property type="entry name" value="TGc"/>
    <property type="match status" value="1"/>
</dbReference>
<proteinExistence type="inferred from homology"/>
<dbReference type="AlphaFoldDB" id="A0AAW0N141"/>
<dbReference type="SUPFAM" id="SSF49309">
    <property type="entry name" value="Transglutaminase, two C-terminal domains"/>
    <property type="match status" value="2"/>
</dbReference>
<feature type="domain" description="E2F/DP family winged-helix DNA-binding" evidence="8">
    <location>
        <begin position="125"/>
        <end position="190"/>
    </location>
</feature>
<feature type="region of interest" description="Disordered" evidence="6">
    <location>
        <begin position="305"/>
        <end position="329"/>
    </location>
</feature>
<dbReference type="GO" id="GO:0007399">
    <property type="term" value="P:nervous system development"/>
    <property type="evidence" value="ECO:0007669"/>
    <property type="project" value="UniProtKB-ARBA"/>
</dbReference>
<dbReference type="GO" id="GO:0005634">
    <property type="term" value="C:nucleus"/>
    <property type="evidence" value="ECO:0007669"/>
    <property type="project" value="UniProtKB-SubCell"/>
</dbReference>
<evidence type="ECO:0000256" key="3">
    <source>
        <dbReference type="ARBA" id="ARBA00023125"/>
    </source>
</evidence>
<comment type="similarity">
    <text evidence="1 5">Belongs to the E2F/DP family.</text>
</comment>
<reference evidence="10" key="1">
    <citation type="submission" date="2024-04" db="EMBL/GenBank/DDBJ databases">
        <title>Salinicola lusitanus LLJ914,a marine bacterium isolated from the Okinawa Trough.</title>
        <authorList>
            <person name="Li J."/>
        </authorList>
    </citation>
    <scope>NUCLEOTIDE SEQUENCE [LARGE SCALE GENOMIC DNA]</scope>
</reference>
<dbReference type="InterPro" id="IPR032198">
    <property type="entry name" value="E2F_CC-MB"/>
</dbReference>
<dbReference type="GO" id="GO:0005739">
    <property type="term" value="C:mitochondrion"/>
    <property type="evidence" value="ECO:0007669"/>
    <property type="project" value="TreeGrafter"/>
</dbReference>
<keyword evidence="5" id="KW-0539">Nucleus</keyword>
<dbReference type="GO" id="GO:0003810">
    <property type="term" value="F:protein-glutamine gamma-glutamyltransferase activity"/>
    <property type="evidence" value="ECO:0007669"/>
    <property type="project" value="InterPro"/>
</dbReference>
<dbReference type="InterPro" id="IPR002931">
    <property type="entry name" value="Transglutaminase-like"/>
</dbReference>
<feature type="domain" description="Transglutaminase-like" evidence="7">
    <location>
        <begin position="685"/>
        <end position="777"/>
    </location>
</feature>
<dbReference type="GO" id="GO:0046983">
    <property type="term" value="F:protein dimerization activity"/>
    <property type="evidence" value="ECO:0007669"/>
    <property type="project" value="InterPro"/>
</dbReference>
<dbReference type="InterPro" id="IPR036238">
    <property type="entry name" value="Transglutaminase_C_sf"/>
</dbReference>
<feature type="compositionally biased region" description="Low complexity" evidence="6">
    <location>
        <begin position="319"/>
        <end position="329"/>
    </location>
</feature>
<dbReference type="Pfam" id="PF16421">
    <property type="entry name" value="E2F_CC-MB"/>
    <property type="match status" value="1"/>
</dbReference>
<evidence type="ECO:0000259" key="8">
    <source>
        <dbReference type="SMART" id="SM01372"/>
    </source>
</evidence>
<evidence type="ECO:0000256" key="2">
    <source>
        <dbReference type="ARBA" id="ARBA00023015"/>
    </source>
</evidence>
<dbReference type="PANTHER" id="PTHR11590:SF80">
    <property type="entry name" value="TRANSGLUTAMINASE 5,-LIKE"/>
    <property type="match status" value="1"/>
</dbReference>
<evidence type="ECO:0000259" key="7">
    <source>
        <dbReference type="SMART" id="SM00460"/>
    </source>
</evidence>
<keyword evidence="10" id="KW-1185">Reference proteome</keyword>
<evidence type="ECO:0000256" key="4">
    <source>
        <dbReference type="ARBA" id="ARBA00023163"/>
    </source>
</evidence>
<dbReference type="InterPro" id="IPR003316">
    <property type="entry name" value="E2F_WHTH_DNA-bd_dom"/>
</dbReference>
<dbReference type="InterPro" id="IPR038765">
    <property type="entry name" value="Papain-like_cys_pep_sf"/>
</dbReference>
<dbReference type="Gene3D" id="2.60.40.10">
    <property type="entry name" value="Immunoglobulins"/>
    <property type="match status" value="3"/>
</dbReference>
<accession>A0AAW0N141</accession>
<dbReference type="FunFam" id="1.10.10.10:FF:000008">
    <property type="entry name" value="E2F transcription factor 1"/>
    <property type="match status" value="1"/>
</dbReference>
<evidence type="ECO:0000313" key="9">
    <source>
        <dbReference type="EMBL" id="KAK7884804.1"/>
    </source>
</evidence>
<dbReference type="Proteomes" id="UP001460270">
    <property type="component" value="Unassembled WGS sequence"/>
</dbReference>
<evidence type="ECO:0000256" key="5">
    <source>
        <dbReference type="RuleBase" id="RU003796"/>
    </source>
</evidence>
<protein>
    <recommendedName>
        <fullName evidence="11">Transglutaminase-like domain-containing protein</fullName>
    </recommendedName>
</protein>
<dbReference type="EMBL" id="JBBPFD010000020">
    <property type="protein sequence ID" value="KAK7884804.1"/>
    <property type="molecule type" value="Genomic_DNA"/>
</dbReference>
<evidence type="ECO:0000313" key="10">
    <source>
        <dbReference type="Proteomes" id="UP001460270"/>
    </source>
</evidence>
<dbReference type="CDD" id="cd14660">
    <property type="entry name" value="E2F_DD"/>
    <property type="match status" value="1"/>
</dbReference>
<name>A0AAW0N141_9GOBI</name>
<organism evidence="9 10">
    <name type="scientific">Mugilogobius chulae</name>
    <name type="common">yellowstripe goby</name>
    <dbReference type="NCBI Taxonomy" id="88201"/>
    <lineage>
        <taxon>Eukaryota</taxon>
        <taxon>Metazoa</taxon>
        <taxon>Chordata</taxon>
        <taxon>Craniata</taxon>
        <taxon>Vertebrata</taxon>
        <taxon>Euteleostomi</taxon>
        <taxon>Actinopterygii</taxon>
        <taxon>Neopterygii</taxon>
        <taxon>Teleostei</taxon>
        <taxon>Neoteleostei</taxon>
        <taxon>Acanthomorphata</taxon>
        <taxon>Gobiaria</taxon>
        <taxon>Gobiiformes</taxon>
        <taxon>Gobioidei</taxon>
        <taxon>Gobiidae</taxon>
        <taxon>Gobionellinae</taxon>
        <taxon>Mugilogobius</taxon>
    </lineage>
</organism>
<dbReference type="Pfam" id="PF02319">
    <property type="entry name" value="WHD_E2F_TDP"/>
    <property type="match status" value="1"/>
</dbReference>
<dbReference type="InterPro" id="IPR036985">
    <property type="entry name" value="Transglutaminase-like_sf"/>
</dbReference>
<sequence>MSETLISGHTSEDLLADFETLLNSGTIELGEDHQIVIITSPGHEGLHPATAPSSTGEILLFATPQGPPNVALQDKRRPTLGRPPVKRKLDLDSDHQYVSTTRPSTAPPSTPAPPRVPRIISEKSRYDTSLNLTTKRFLDLLSQSADGVVDLNWASQVLDVQKRRIYDITNVLEGIQLISKKSKNHIQWLGNRIDGEAVSRQKALQREVCDLSDTEERLDELITKCNLQLKLLTEEPQNKKYPLPISDLKKSFDSPDQLVMVVRAPPETQMQVSEPSEGYQVSLKSTQGPIDVFLCPEDSSGVCSPVTGSSPLKPNGDVSLASHSSDQSQSRISAAALEVGLSSPTSTCSTATAASQDPCSLLGGDTESLLGVDPFPGLGDMADFDFSPLSSSDFLGGDGLPLPLDGFINLSPPHSHDYHYGLEDHEGISELFDSPSPVQTDLVVAAEVYHVGVWLLAHSFCHTPHRVSHNMDCVQQTVANKGDLTERFPVLFSSQYLSSLRWSARVFPGNMRSHSVSIHVCSPVGSAVASYHLLLHIQSQHHIFNYELGSFVLLCNPWCKDDPVYMPLEVQLQEYIQNDYGLVYVGTHQSVRQRPWAFGQYEPGVLEACLQLLQVSPQHQTDRQNDYLRRADPVYLCRVLCAMVNCNDDLGVLAGKWQGSYTDGVSPTEWTGSAEILHEWVTSKCNPVRYGQCWVFASVLCTVLRVFGIPSRVVTVFNAAHDANANLIIEEYYTNKGEKFNLSKDSIWNFHVWVECWMRREDLGPEFNGWQVVDPTPQRRVQGFTAVAPAQSQQSRKDAFAVPTMSRLFWPLWTQMWRRVKKVTYQNRPMLRSVQLSPSLSNPEVPSYSTCSSPTAFGVTSGSVPRLEVSLDVQRTPSMDDSICFCVTISNHSSHSRFLTEYLNAQLKHYNCCPHKSFWKTHHQLKIEPGQVLTLHHSIPPYQYKSLIAHDDIVTAAVVIKDIKSKERVLASQEFNICSHEITVEVQGGDNIQMKKNYTTHVSYTNHSSTALSGAVLCVEGYGLLQSKHETRLALMQPGESIQNTVSIMASSPGTKLLQATFSHSHSPGVVSRSFHKISVHT</sequence>
<gene>
    <name evidence="9" type="ORF">WMY93_027927</name>
</gene>
<dbReference type="SUPFAM" id="SSF54001">
    <property type="entry name" value="Cysteine proteinases"/>
    <property type="match status" value="1"/>
</dbReference>
<dbReference type="GO" id="GO:0006355">
    <property type="term" value="P:regulation of DNA-templated transcription"/>
    <property type="evidence" value="ECO:0007669"/>
    <property type="project" value="InterPro"/>
</dbReference>
<feature type="region of interest" description="Disordered" evidence="6">
    <location>
        <begin position="63"/>
        <end position="117"/>
    </location>
</feature>
<dbReference type="SUPFAM" id="SSF81296">
    <property type="entry name" value="E set domains"/>
    <property type="match status" value="1"/>
</dbReference>
<evidence type="ECO:0008006" key="11">
    <source>
        <dbReference type="Google" id="ProtNLM"/>
    </source>
</evidence>
<dbReference type="PANTHER" id="PTHR11590">
    <property type="entry name" value="PROTEIN-GLUTAMINE GAMMA-GLUTAMYLTRANSFERASE"/>
    <property type="match status" value="1"/>
</dbReference>
<dbReference type="InterPro" id="IPR036388">
    <property type="entry name" value="WH-like_DNA-bd_sf"/>
</dbReference>
<dbReference type="GO" id="GO:0003677">
    <property type="term" value="F:DNA binding"/>
    <property type="evidence" value="ECO:0007669"/>
    <property type="project" value="UniProtKB-KW"/>
</dbReference>
<dbReference type="InterPro" id="IPR050779">
    <property type="entry name" value="Transglutaminase"/>
</dbReference>
<evidence type="ECO:0000256" key="6">
    <source>
        <dbReference type="SAM" id="MobiDB-lite"/>
    </source>
</evidence>
<dbReference type="InterPro" id="IPR037241">
    <property type="entry name" value="E2F-DP_heterodim"/>
</dbReference>
<dbReference type="Pfam" id="PF01841">
    <property type="entry name" value="Transglut_core"/>
    <property type="match status" value="1"/>
</dbReference>
<dbReference type="InterPro" id="IPR036390">
    <property type="entry name" value="WH_DNA-bd_sf"/>
</dbReference>
<dbReference type="SUPFAM" id="SSF144074">
    <property type="entry name" value="E2F-DP heterodimerization region"/>
    <property type="match status" value="1"/>
</dbReference>
<keyword evidence="2 5" id="KW-0805">Transcription regulation</keyword>
<dbReference type="SUPFAM" id="SSF46785">
    <property type="entry name" value="Winged helix' DNA-binding domain"/>
    <property type="match status" value="1"/>
</dbReference>
<feature type="compositionally biased region" description="Pro residues" evidence="6">
    <location>
        <begin position="105"/>
        <end position="116"/>
    </location>
</feature>
<dbReference type="InterPro" id="IPR013783">
    <property type="entry name" value="Ig-like_fold"/>
</dbReference>